<keyword evidence="3" id="KW-1185">Reference proteome</keyword>
<feature type="region of interest" description="Disordered" evidence="1">
    <location>
        <begin position="1129"/>
        <end position="1149"/>
    </location>
</feature>
<feature type="region of interest" description="Disordered" evidence="1">
    <location>
        <begin position="696"/>
        <end position="785"/>
    </location>
</feature>
<comment type="caution">
    <text evidence="2">The sequence shown here is derived from an EMBL/GenBank/DDBJ whole genome shotgun (WGS) entry which is preliminary data.</text>
</comment>
<feature type="region of interest" description="Disordered" evidence="1">
    <location>
        <begin position="278"/>
        <end position="386"/>
    </location>
</feature>
<feature type="region of interest" description="Disordered" evidence="1">
    <location>
        <begin position="239"/>
        <end position="261"/>
    </location>
</feature>
<evidence type="ECO:0000256" key="1">
    <source>
        <dbReference type="SAM" id="MobiDB-lite"/>
    </source>
</evidence>
<feature type="compositionally biased region" description="Polar residues" evidence="1">
    <location>
        <begin position="246"/>
        <end position="257"/>
    </location>
</feature>
<feature type="region of interest" description="Disordered" evidence="1">
    <location>
        <begin position="1023"/>
        <end position="1051"/>
    </location>
</feature>
<dbReference type="OrthoDB" id="2894483at2759"/>
<feature type="region of interest" description="Disordered" evidence="1">
    <location>
        <begin position="1"/>
        <end position="30"/>
    </location>
</feature>
<evidence type="ECO:0000313" key="3">
    <source>
        <dbReference type="Proteomes" id="UP000812287"/>
    </source>
</evidence>
<feature type="region of interest" description="Disordered" evidence="1">
    <location>
        <begin position="797"/>
        <end position="862"/>
    </location>
</feature>
<feature type="region of interest" description="Disordered" evidence="1">
    <location>
        <begin position="1226"/>
        <end position="1250"/>
    </location>
</feature>
<evidence type="ECO:0000313" key="2">
    <source>
        <dbReference type="EMBL" id="KAG7447463.1"/>
    </source>
</evidence>
<feature type="compositionally biased region" description="Polar residues" evidence="1">
    <location>
        <begin position="699"/>
        <end position="714"/>
    </location>
</feature>
<feature type="region of interest" description="Disordered" evidence="1">
    <location>
        <begin position="472"/>
        <end position="501"/>
    </location>
</feature>
<feature type="compositionally biased region" description="Polar residues" evidence="1">
    <location>
        <begin position="1027"/>
        <end position="1039"/>
    </location>
</feature>
<feature type="compositionally biased region" description="Polar residues" evidence="1">
    <location>
        <begin position="353"/>
        <end position="376"/>
    </location>
</feature>
<protein>
    <submittedName>
        <fullName evidence="2">Uncharacterized protein</fullName>
    </submittedName>
</protein>
<dbReference type="Proteomes" id="UP000812287">
    <property type="component" value="Unassembled WGS sequence"/>
</dbReference>
<feature type="compositionally biased region" description="Polar residues" evidence="1">
    <location>
        <begin position="765"/>
        <end position="778"/>
    </location>
</feature>
<feature type="compositionally biased region" description="Basic and acidic residues" evidence="1">
    <location>
        <begin position="838"/>
        <end position="856"/>
    </location>
</feature>
<proteinExistence type="predicted"/>
<feature type="compositionally biased region" description="Polar residues" evidence="1">
    <location>
        <begin position="743"/>
        <end position="757"/>
    </location>
</feature>
<feature type="compositionally biased region" description="Polar residues" evidence="1">
    <location>
        <begin position="16"/>
        <end position="28"/>
    </location>
</feature>
<feature type="compositionally biased region" description="Polar residues" evidence="1">
    <location>
        <begin position="472"/>
        <end position="499"/>
    </location>
</feature>
<dbReference type="GeneID" id="66108234"/>
<name>A0A9P7VU68_9AGAR</name>
<dbReference type="EMBL" id="MU250531">
    <property type="protein sequence ID" value="KAG7447463.1"/>
    <property type="molecule type" value="Genomic_DNA"/>
</dbReference>
<gene>
    <name evidence="2" type="ORF">BT62DRAFT_930474</name>
</gene>
<feature type="compositionally biased region" description="Basic and acidic residues" evidence="1">
    <location>
        <begin position="719"/>
        <end position="742"/>
    </location>
</feature>
<dbReference type="RefSeq" id="XP_043040963.1">
    <property type="nucleotide sequence ID" value="XM_043185937.1"/>
</dbReference>
<feature type="compositionally biased region" description="Low complexity" evidence="1">
    <location>
        <begin position="1135"/>
        <end position="1145"/>
    </location>
</feature>
<accession>A0A9P7VU68</accession>
<reference evidence="2" key="1">
    <citation type="submission" date="2020-11" db="EMBL/GenBank/DDBJ databases">
        <title>Adaptations for nitrogen fixation in a non-lichenized fungal sporocarp promotes dispersal by wood-feeding termites.</title>
        <authorList>
            <consortium name="DOE Joint Genome Institute"/>
            <person name="Koch R.A."/>
            <person name="Yoon G."/>
            <person name="Arayal U."/>
            <person name="Lail K."/>
            <person name="Amirebrahimi M."/>
            <person name="Labutti K."/>
            <person name="Lipzen A."/>
            <person name="Riley R."/>
            <person name="Barry K."/>
            <person name="Henrissat B."/>
            <person name="Grigoriev I.V."/>
            <person name="Herr J.R."/>
            <person name="Aime M.C."/>
        </authorList>
    </citation>
    <scope>NUCLEOTIDE SEQUENCE</scope>
    <source>
        <strain evidence="2">MCA 3950</strain>
    </source>
</reference>
<sequence length="1287" mass="139587">MQLGAKESSEVHALNATKNDTPRRSSPQVYLDQDIMSGSSRVFVRMSASDAWMPASLQNNASEISTDTLTDSADNDSGRFPNAFTPLHLSAELKAGSLPHLVAPDGSNEHLKALPECTSPETLKLASSIAEIKIADTTLSSIYTQSAAIHASSATCQSSVSCRAEKSPAKHYVQLPILSSYADATNFAARFPDLASEVLSRPLKTAVTSGFANVEVSAKETRQPKMPEHTADRPNWALAPEEMPESNDSARPGNSSIGPDAMDVEATADICLPRSRRTKVSVRASVPGDIGSSSSNLESLEQSRNKPGVSGRRNSLRRGPQTKDTVSRRQAPMIKAANSHIRFGGMRGFGDKQGNSTDHPSHTASLPVDWTSNISPDTLPEASNAPKHLGCEEVWPSCRTWDIIDDRSPRPKFDNEWDNSSVEASLDSTRKIVEFPNSQQTPQIDRWSRPVVQASWDYPSLVRPEVALRPQNSSYRPFEPSQQPPIESVQSSGSKQPQTHPLVGWMPPSDIKGGISSCHHAEHSISLQSCPQSDCANECHTSLPLRRILPGDVGHASTVMDNHLNDISILTSPLTTPSARKSFVRETIIKAEQRSESPVDVVKTRLFTQSVPLTPRMVLFGADSWNSAAPYEVLGTSRGERGAARKEPSVWYTAQTEMPKVTPVTINNKFPVKSEGNSTPLDDVVPLAACPSPTLGDSVYQSRESHVSATTPATRTLRRVPEPEVEPRVDETRRLHILKPKEQTIQSRPVASRSDLTPSKEKKQQCSLDSNDQSQIPPNASHGPEKLFAICESPAYPSAAETSGEGKGEVHARVSSQVKGFSEDPKVRCISDATTPTPERRSETEQDGCKRPKQHPDGYAWRSGRSVSDWRCGLLDQSSSQKYVAPPARRFSPSTLGEGPSLKISEQSKIYTFKLPPIAPVPGSTSQDVNAAPEAQVKQSVSEVEWEVTQNTDATDVRNNNTFAADVSAPEITKLTAVGQSSPDVHASLFFHGSSPLCNIDNANTDLSEGNCFEPSKSPPLSLSDSNCVLEQKTPSGAPSNDKVETPDLLPASQNSSSVLMASRLMDQENMLDCIPPPPPTLWLSNRVLSSPHLSPEVVAKPRWSPPSARIASSIHEHILTRQDSIDVTDHSHHLSQPPSSSSNPDIFSAQNQSPIAFVHDSACTPIQGYLHEIPSVHSKLHRHPPYCHPGLTQDLVGSSRWIACPNLDGDAQYLINQRRVFDITTPSPQSHREAGHLPQGESPLVNSSLSQRSGFMSGISSRPIAPSGLAFRTQYPAGSNASFLSG</sequence>
<organism evidence="2 3">
    <name type="scientific">Guyanagaster necrorhizus</name>
    <dbReference type="NCBI Taxonomy" id="856835"/>
    <lineage>
        <taxon>Eukaryota</taxon>
        <taxon>Fungi</taxon>
        <taxon>Dikarya</taxon>
        <taxon>Basidiomycota</taxon>
        <taxon>Agaricomycotina</taxon>
        <taxon>Agaricomycetes</taxon>
        <taxon>Agaricomycetidae</taxon>
        <taxon>Agaricales</taxon>
        <taxon>Marasmiineae</taxon>
        <taxon>Physalacriaceae</taxon>
        <taxon>Guyanagaster</taxon>
    </lineage>
</organism>
<feature type="compositionally biased region" description="Low complexity" evidence="1">
    <location>
        <begin position="292"/>
        <end position="302"/>
    </location>
</feature>